<feature type="domain" description="DUF1731" evidence="3">
    <location>
        <begin position="253"/>
        <end position="301"/>
    </location>
</feature>
<comment type="similarity">
    <text evidence="1">Belongs to the NAD(P)-dependent epimerase/dehydratase family. SDR39U1 subfamily.</text>
</comment>
<reference evidence="4 5" key="1">
    <citation type="submission" date="2023-09" db="EMBL/GenBank/DDBJ databases">
        <authorList>
            <person name="Rey-Velasco X."/>
        </authorList>
    </citation>
    <scope>NUCLEOTIDE SEQUENCE [LARGE SCALE GENOMIC DNA]</scope>
    <source>
        <strain evidence="4 5">P007</strain>
    </source>
</reference>
<dbReference type="PANTHER" id="PTHR11092">
    <property type="entry name" value="SUGAR NUCLEOTIDE EPIMERASE RELATED"/>
    <property type="match status" value="1"/>
</dbReference>
<evidence type="ECO:0000259" key="3">
    <source>
        <dbReference type="Pfam" id="PF08338"/>
    </source>
</evidence>
<protein>
    <submittedName>
        <fullName evidence="4">TIGR01777 family oxidoreductase</fullName>
    </submittedName>
</protein>
<evidence type="ECO:0000259" key="2">
    <source>
        <dbReference type="Pfam" id="PF01370"/>
    </source>
</evidence>
<dbReference type="InterPro" id="IPR010099">
    <property type="entry name" value="SDR39U1"/>
</dbReference>
<dbReference type="Gene3D" id="3.40.50.720">
    <property type="entry name" value="NAD(P)-binding Rossmann-like Domain"/>
    <property type="match status" value="1"/>
</dbReference>
<dbReference type="InterPro" id="IPR013549">
    <property type="entry name" value="DUF1731"/>
</dbReference>
<dbReference type="RefSeq" id="WP_311388212.1">
    <property type="nucleotide sequence ID" value="NZ_JAVRHU010000003.1"/>
</dbReference>
<sequence>MKKLIIAGGTGFLGKSLIEYFSPKFDNITVLTRGKSRLIKNIKYLNWDAENIDDWQQEIEGSDVLINMTGRSVDCRYNQKNKKIILNSRVNSTKVLDQVIQNSIEPPKVWLNSSTATIYRHSLDIEMSENGGEIGSGFSVEVAKAWENAFFSSVKTGTRKIALRTSIVFGKGGGAFTPIKNLAKLGFGGKQGLGNQKVSWIHIDDFVRSIEFILQTEDINGVINLVAPKPTNNFKLMKTVRNSLGVPFGIPLPKGLLEIGARLIQTETELILKSRNVIPTKLLKAGFKFKYNTIFSAIEEICN</sequence>
<dbReference type="InterPro" id="IPR036291">
    <property type="entry name" value="NAD(P)-bd_dom_sf"/>
</dbReference>
<dbReference type="SUPFAM" id="SSF51735">
    <property type="entry name" value="NAD(P)-binding Rossmann-fold domains"/>
    <property type="match status" value="1"/>
</dbReference>
<dbReference type="InterPro" id="IPR001509">
    <property type="entry name" value="Epimerase_deHydtase"/>
</dbReference>
<evidence type="ECO:0000256" key="1">
    <source>
        <dbReference type="ARBA" id="ARBA00009353"/>
    </source>
</evidence>
<dbReference type="Pfam" id="PF01370">
    <property type="entry name" value="Epimerase"/>
    <property type="match status" value="1"/>
</dbReference>
<feature type="domain" description="NAD-dependent epimerase/dehydratase" evidence="2">
    <location>
        <begin position="5"/>
        <end position="224"/>
    </location>
</feature>
<dbReference type="NCBIfam" id="TIGR01777">
    <property type="entry name" value="yfcH"/>
    <property type="match status" value="1"/>
</dbReference>
<name>A0ABU3BJV4_9FLAO</name>
<dbReference type="EMBL" id="JAVRHU010000003">
    <property type="protein sequence ID" value="MDT0622438.1"/>
    <property type="molecule type" value="Genomic_DNA"/>
</dbReference>
<accession>A0ABU3BJV4</accession>
<comment type="caution">
    <text evidence="4">The sequence shown here is derived from an EMBL/GenBank/DDBJ whole genome shotgun (WGS) entry which is preliminary data.</text>
</comment>
<evidence type="ECO:0000313" key="5">
    <source>
        <dbReference type="Proteomes" id="UP001250662"/>
    </source>
</evidence>
<dbReference type="Pfam" id="PF08338">
    <property type="entry name" value="DUF1731"/>
    <property type="match status" value="1"/>
</dbReference>
<organism evidence="4 5">
    <name type="scientific">Croceitalea vernalis</name>
    <dbReference type="NCBI Taxonomy" id="3075599"/>
    <lineage>
        <taxon>Bacteria</taxon>
        <taxon>Pseudomonadati</taxon>
        <taxon>Bacteroidota</taxon>
        <taxon>Flavobacteriia</taxon>
        <taxon>Flavobacteriales</taxon>
        <taxon>Flavobacteriaceae</taxon>
        <taxon>Croceitalea</taxon>
    </lineage>
</organism>
<keyword evidence="5" id="KW-1185">Reference proteome</keyword>
<proteinExistence type="inferred from homology"/>
<gene>
    <name evidence="4" type="ORF">RM520_12435</name>
</gene>
<dbReference type="Proteomes" id="UP001250662">
    <property type="component" value="Unassembled WGS sequence"/>
</dbReference>
<dbReference type="PANTHER" id="PTHR11092:SF0">
    <property type="entry name" value="EPIMERASE FAMILY PROTEIN SDR39U1"/>
    <property type="match status" value="1"/>
</dbReference>
<evidence type="ECO:0000313" key="4">
    <source>
        <dbReference type="EMBL" id="MDT0622438.1"/>
    </source>
</evidence>